<protein>
    <submittedName>
        <fullName evidence="2">DUF2088 domain-containing protein</fullName>
    </submittedName>
</protein>
<proteinExistence type="predicted"/>
<evidence type="ECO:0000313" key="2">
    <source>
        <dbReference type="EMBL" id="MVA75962.1"/>
    </source>
</evidence>
<name>A0A6A9UWG1_9ACTN</name>
<keyword evidence="3" id="KW-1185">Reference proteome</keyword>
<accession>A0A6A9UWG1</accession>
<dbReference type="Gene3D" id="3.90.226.30">
    <property type="match status" value="1"/>
</dbReference>
<dbReference type="InterPro" id="IPR043166">
    <property type="entry name" value="LarA-like_C"/>
</dbReference>
<dbReference type="Pfam" id="PF09861">
    <property type="entry name" value="Lar_N"/>
    <property type="match status" value="1"/>
</dbReference>
<dbReference type="EMBL" id="WPCU01000005">
    <property type="protein sequence ID" value="MVA75962.1"/>
    <property type="molecule type" value="Genomic_DNA"/>
</dbReference>
<dbReference type="InterPro" id="IPR018657">
    <property type="entry name" value="LarA-like_N"/>
</dbReference>
<comment type="caution">
    <text evidence="2">The sequence shown here is derived from an EMBL/GenBank/DDBJ whole genome shotgun (WGS) entry which is preliminary data.</text>
</comment>
<dbReference type="RefSeq" id="WP_156609447.1">
    <property type="nucleotide sequence ID" value="NZ_WPCU01000005.1"/>
</dbReference>
<dbReference type="Gene3D" id="3.40.50.11440">
    <property type="match status" value="1"/>
</dbReference>
<feature type="domain" description="LarA-like N-terminal" evidence="1">
    <location>
        <begin position="43"/>
        <end position="179"/>
    </location>
</feature>
<evidence type="ECO:0000313" key="3">
    <source>
        <dbReference type="Proteomes" id="UP000435304"/>
    </source>
</evidence>
<sequence>MARPGFVLTVDDRTPPLLVAEGGGLRLQTFPRGTEVVYPSDTSGRRVDADAAVAAALADALDTDPLAGRLAPGQRLTITVTGLAEPVARGMDVRQRVVEQVLELAASAGVDDVVVLVANGIGPRPTDQQLHELLGERVVRSFLVEGRLRSHDVHDRDQLVEVAPGVELNARLAESDLVVDVSVAARDRVDPGRALVQNLSSLDTQRRFRDAADDDPRVLAAVAALPLVCVRAVLDQVAHPPALEFLGRREWEWTLRDRATWFGLRRLAALTPDQTRRSLLQAPADRGVVAVASGTAAAVAGWTAERLGEQETVPVDGQADVLVTGVPHRTPWNPDAAIDPLLAAWSALAGALGATTGTRAVRDGGVVIAFHPLRPAFSGRVHPSSADFFADVLSQTTDPAEMAGAEQRFADDDWYQNLYRHQHAHAGVLPFQLWAELTAARQGVEQVIWVGADRSAAERMGFRAATTLADALEIAADTVGRSPRIRYLHTPPGLVTDVRAG</sequence>
<reference evidence="2 3" key="1">
    <citation type="submission" date="2019-12" db="EMBL/GenBank/DDBJ databases">
        <title>Auraticoccus cholistani sp. nov., an actinomycete isolated from soil of Cholistan desert.</title>
        <authorList>
            <person name="Cheema M.T."/>
        </authorList>
    </citation>
    <scope>NUCLEOTIDE SEQUENCE [LARGE SCALE GENOMIC DNA]</scope>
    <source>
        <strain evidence="2 3">F435</strain>
    </source>
</reference>
<dbReference type="AlphaFoldDB" id="A0A6A9UWG1"/>
<dbReference type="GO" id="GO:0050043">
    <property type="term" value="F:lactate racemase activity"/>
    <property type="evidence" value="ECO:0007669"/>
    <property type="project" value="InterPro"/>
</dbReference>
<gene>
    <name evidence="2" type="ORF">GC722_07990</name>
</gene>
<evidence type="ECO:0000259" key="1">
    <source>
        <dbReference type="Pfam" id="PF09861"/>
    </source>
</evidence>
<organism evidence="2 3">
    <name type="scientific">Auraticoccus cholistanensis</name>
    <dbReference type="NCBI Taxonomy" id="2656650"/>
    <lineage>
        <taxon>Bacteria</taxon>
        <taxon>Bacillati</taxon>
        <taxon>Actinomycetota</taxon>
        <taxon>Actinomycetes</taxon>
        <taxon>Propionibacteriales</taxon>
        <taxon>Propionibacteriaceae</taxon>
        <taxon>Auraticoccus</taxon>
    </lineage>
</organism>
<dbReference type="Proteomes" id="UP000435304">
    <property type="component" value="Unassembled WGS sequence"/>
</dbReference>